<keyword evidence="6" id="KW-1185">Reference proteome</keyword>
<dbReference type="OrthoDB" id="305468at2"/>
<dbReference type="Gene3D" id="3.30.70.2390">
    <property type="match status" value="1"/>
</dbReference>
<organism evidence="5 6">
    <name type="scientific">Clostridium neonatale</name>
    <dbReference type="NCBI Taxonomy" id="137838"/>
    <lineage>
        <taxon>Bacteria</taxon>
        <taxon>Bacillati</taxon>
        <taxon>Bacillota</taxon>
        <taxon>Clostridia</taxon>
        <taxon>Eubacteriales</taxon>
        <taxon>Clostridiaceae</taxon>
        <taxon>Clostridium</taxon>
    </lineage>
</organism>
<dbReference type="PANTHER" id="PTHR33392:SF6">
    <property type="entry name" value="POLYISOPRENYL-TEICHOIC ACID--PEPTIDOGLYCAN TEICHOIC ACID TRANSFERASE TAGU"/>
    <property type="match status" value="1"/>
</dbReference>
<dbReference type="NCBIfam" id="TIGR00350">
    <property type="entry name" value="lytR_cpsA_psr"/>
    <property type="match status" value="1"/>
</dbReference>
<name>A0A2A7MCH7_9CLOT</name>
<dbReference type="RefSeq" id="WP_058293836.1">
    <property type="nucleotide sequence ID" value="NZ_CAKJVD010000014.1"/>
</dbReference>
<feature type="domain" description="Cell envelope-related transcriptional attenuator" evidence="3">
    <location>
        <begin position="85"/>
        <end position="238"/>
    </location>
</feature>
<dbReference type="EMBL" id="PDCJ01000004">
    <property type="protein sequence ID" value="PEG29270.1"/>
    <property type="molecule type" value="Genomic_DNA"/>
</dbReference>
<keyword evidence="2" id="KW-1133">Transmembrane helix</keyword>
<dbReference type="InterPro" id="IPR004474">
    <property type="entry name" value="LytR_CpsA_psr"/>
</dbReference>
<dbReference type="InterPro" id="IPR027381">
    <property type="entry name" value="LytR/CpsA/Psr_C"/>
</dbReference>
<dbReference type="STRING" id="137838.GCA_001458595_00909"/>
<evidence type="ECO:0000259" key="3">
    <source>
        <dbReference type="Pfam" id="PF03816"/>
    </source>
</evidence>
<feature type="transmembrane region" description="Helical" evidence="2">
    <location>
        <begin position="20"/>
        <end position="44"/>
    </location>
</feature>
<dbReference type="AlphaFoldDB" id="A0A2A7MCH7"/>
<dbReference type="Gene3D" id="3.40.630.190">
    <property type="entry name" value="LCP protein"/>
    <property type="match status" value="1"/>
</dbReference>
<dbReference type="GeneID" id="68875985"/>
<feature type="domain" description="LytR/CpsA/Psr regulator C-terminal" evidence="4">
    <location>
        <begin position="328"/>
        <end position="412"/>
    </location>
</feature>
<dbReference type="Pfam" id="PF13399">
    <property type="entry name" value="LytR_C"/>
    <property type="match status" value="1"/>
</dbReference>
<evidence type="ECO:0000313" key="6">
    <source>
        <dbReference type="Proteomes" id="UP000220840"/>
    </source>
</evidence>
<dbReference type="Proteomes" id="UP000220840">
    <property type="component" value="Unassembled WGS sequence"/>
</dbReference>
<evidence type="ECO:0000256" key="1">
    <source>
        <dbReference type="ARBA" id="ARBA00006068"/>
    </source>
</evidence>
<sequence length="416" mass="46469">MGRKKNQKKEDSTFSRLEKICLRCISLILALVVFSLLSAVIALFKISNNSMPDGESPGFGESLNILLMGVDIGDVNQVENESIKRTDTLMILNYNPTTKNVNLVSIPRDTLININGSNYKINAAYALGGYSRLETEVENLLDININYLVRIDYNAFREFIDAIGGVEMTIENNMYYDDEGQNLHINFKAGETVKLDGKKAEEFFRWRKNNDGTGLATGDLGRIENQQKFIAKVVKKCKNPFIIFRIPSILNAFADNIETNIPAYKVVGYGLKFLIHSSNMNMSTITGDLKMIGGQSYVVFNKSYNSDIINSLGENASPSEKSEVNYDARIKVLNGTNINGLAGKVKEKLVANGYTNIDVDNTIETEKSVILSNDSSIAKKIKKVVDVSKIDEKEDKVEYSDYDVIIIIGNNYDDKF</sequence>
<dbReference type="InterPro" id="IPR050922">
    <property type="entry name" value="LytR/CpsA/Psr_CW_biosynth"/>
</dbReference>
<evidence type="ECO:0000259" key="4">
    <source>
        <dbReference type="Pfam" id="PF13399"/>
    </source>
</evidence>
<keyword evidence="2" id="KW-0472">Membrane</keyword>
<evidence type="ECO:0000256" key="2">
    <source>
        <dbReference type="SAM" id="Phobius"/>
    </source>
</evidence>
<dbReference type="PANTHER" id="PTHR33392">
    <property type="entry name" value="POLYISOPRENYL-TEICHOIC ACID--PEPTIDOGLYCAN TEICHOIC ACID TRANSFERASE TAGU"/>
    <property type="match status" value="1"/>
</dbReference>
<dbReference type="Pfam" id="PF03816">
    <property type="entry name" value="LytR_cpsA_psr"/>
    <property type="match status" value="1"/>
</dbReference>
<keyword evidence="2" id="KW-0812">Transmembrane</keyword>
<comment type="caution">
    <text evidence="5">The sequence shown here is derived from an EMBL/GenBank/DDBJ whole genome shotgun (WGS) entry which is preliminary data.</text>
</comment>
<gene>
    <name evidence="5" type="ORF">CQ394_18040</name>
</gene>
<accession>A0A2A7MCH7</accession>
<comment type="similarity">
    <text evidence="1">Belongs to the LytR/CpsA/Psr (LCP) family.</text>
</comment>
<evidence type="ECO:0000313" key="5">
    <source>
        <dbReference type="EMBL" id="PEG29270.1"/>
    </source>
</evidence>
<reference evidence="5 6" key="1">
    <citation type="submission" date="2017-10" db="EMBL/GenBank/DDBJ databases">
        <title>Effective Description of Clostridium neonatale sp. nov. linked to necrotizing enterocolitis in neonates and a clarification of species assignable to the genus Clostridium (Prazmowski 1880) emend. Lawson and Rainey 2016.</title>
        <authorList>
            <person name="Bernard K."/>
            <person name="Burdz T."/>
            <person name="Wiebe D."/>
            <person name="Balcewich B."/>
            <person name="Alfa M."/>
            <person name="Bernier A.-M."/>
        </authorList>
    </citation>
    <scope>NUCLEOTIDE SEQUENCE [LARGE SCALE GENOMIC DNA]</scope>
    <source>
        <strain evidence="5 6">LCDC99A005</strain>
    </source>
</reference>
<protein>
    <submittedName>
        <fullName evidence="5">LytR family transcriptional regulator</fullName>
    </submittedName>
</protein>
<proteinExistence type="inferred from homology"/>